<protein>
    <recommendedName>
        <fullName evidence="5">Myozenin 3</fullName>
    </recommendedName>
</protein>
<dbReference type="OrthoDB" id="9887337at2759"/>
<keyword evidence="2" id="KW-0597">Phosphoprotein</keyword>
<dbReference type="Proteomes" id="UP001152622">
    <property type="component" value="Chromosome 18"/>
</dbReference>
<dbReference type="GO" id="GO:0051373">
    <property type="term" value="F:FATZ binding"/>
    <property type="evidence" value="ECO:0007669"/>
    <property type="project" value="TreeGrafter"/>
</dbReference>
<comment type="caution">
    <text evidence="3">The sequence shown here is derived from an EMBL/GenBank/DDBJ whole genome shotgun (WGS) entry which is preliminary data.</text>
</comment>
<dbReference type="GO" id="GO:0031433">
    <property type="term" value="F:telethonin binding"/>
    <property type="evidence" value="ECO:0007669"/>
    <property type="project" value="TreeGrafter"/>
</dbReference>
<evidence type="ECO:0000256" key="2">
    <source>
        <dbReference type="ARBA" id="ARBA00022553"/>
    </source>
</evidence>
<accession>A0A9Q1IFC3</accession>
<keyword evidence="4" id="KW-1185">Reference proteome</keyword>
<reference evidence="3" key="1">
    <citation type="journal article" date="2023" name="Science">
        <title>Genome structures resolve the early diversification of teleost fishes.</title>
        <authorList>
            <person name="Parey E."/>
            <person name="Louis A."/>
            <person name="Montfort J."/>
            <person name="Bouchez O."/>
            <person name="Roques C."/>
            <person name="Iampietro C."/>
            <person name="Lluch J."/>
            <person name="Castinel A."/>
            <person name="Donnadieu C."/>
            <person name="Desvignes T."/>
            <person name="Floi Bucao C."/>
            <person name="Jouanno E."/>
            <person name="Wen M."/>
            <person name="Mejri S."/>
            <person name="Dirks R."/>
            <person name="Jansen H."/>
            <person name="Henkel C."/>
            <person name="Chen W.J."/>
            <person name="Zahm M."/>
            <person name="Cabau C."/>
            <person name="Klopp C."/>
            <person name="Thompson A.W."/>
            <person name="Robinson-Rechavi M."/>
            <person name="Braasch I."/>
            <person name="Lecointre G."/>
            <person name="Bobe J."/>
            <person name="Postlethwait J.H."/>
            <person name="Berthelot C."/>
            <person name="Roest Crollius H."/>
            <person name="Guiguen Y."/>
        </authorList>
    </citation>
    <scope>NUCLEOTIDE SEQUENCE</scope>
    <source>
        <strain evidence="3">WJC10195</strain>
    </source>
</reference>
<dbReference type="AlphaFoldDB" id="A0A9Q1IFC3"/>
<dbReference type="Pfam" id="PF05556">
    <property type="entry name" value="Calsarcin"/>
    <property type="match status" value="1"/>
</dbReference>
<sequence>MLEELRLPSNRGSRMFQERMKRAEMFTLENATNTANSYPVVSHIQMSHDALGGKENVRTQILIQPRKIMVATLDQTVAKKGSPNAIAPGYSRPLKEMPQEKFNVNAKGYCSPWREALGESSELQANLNALFPPQKQHYTHFRCFNRAPIPFGRVLEAPRLLPKPRHEVLEIRNESVQSQNRMFKRPNFNCAPRGWGINYNPESNEL</sequence>
<dbReference type="GO" id="GO:0015629">
    <property type="term" value="C:actin cytoskeleton"/>
    <property type="evidence" value="ECO:0007669"/>
    <property type="project" value="TreeGrafter"/>
</dbReference>
<organism evidence="3 4">
    <name type="scientific">Synaphobranchus kaupii</name>
    <name type="common">Kaup's arrowtooth eel</name>
    <dbReference type="NCBI Taxonomy" id="118154"/>
    <lineage>
        <taxon>Eukaryota</taxon>
        <taxon>Metazoa</taxon>
        <taxon>Chordata</taxon>
        <taxon>Craniata</taxon>
        <taxon>Vertebrata</taxon>
        <taxon>Euteleostomi</taxon>
        <taxon>Actinopterygii</taxon>
        <taxon>Neopterygii</taxon>
        <taxon>Teleostei</taxon>
        <taxon>Anguilliformes</taxon>
        <taxon>Synaphobranchidae</taxon>
        <taxon>Synaphobranchus</taxon>
    </lineage>
</organism>
<dbReference type="EMBL" id="JAINUF010000018">
    <property type="protein sequence ID" value="KAJ8337574.1"/>
    <property type="molecule type" value="Genomic_DNA"/>
</dbReference>
<dbReference type="PANTHER" id="PTHR15941">
    <property type="entry name" value="MYOZENIN"/>
    <property type="match status" value="1"/>
</dbReference>
<evidence type="ECO:0000313" key="3">
    <source>
        <dbReference type="EMBL" id="KAJ8337574.1"/>
    </source>
</evidence>
<evidence type="ECO:0008006" key="5">
    <source>
        <dbReference type="Google" id="ProtNLM"/>
    </source>
</evidence>
<dbReference type="GO" id="GO:0003779">
    <property type="term" value="F:actin binding"/>
    <property type="evidence" value="ECO:0007669"/>
    <property type="project" value="TreeGrafter"/>
</dbReference>
<gene>
    <name evidence="3" type="ORF">SKAU_G00365400</name>
</gene>
<comment type="similarity">
    <text evidence="1">Belongs to the myozenin family.</text>
</comment>
<dbReference type="GO" id="GO:0030018">
    <property type="term" value="C:Z disc"/>
    <property type="evidence" value="ECO:0007669"/>
    <property type="project" value="InterPro"/>
</dbReference>
<name>A0A9Q1IFC3_SYNKA</name>
<evidence type="ECO:0000256" key="1">
    <source>
        <dbReference type="ARBA" id="ARBA00009126"/>
    </source>
</evidence>
<dbReference type="PANTHER" id="PTHR15941:SF16">
    <property type="entry name" value="MYOZENIN 3A-RELATED"/>
    <property type="match status" value="1"/>
</dbReference>
<evidence type="ECO:0000313" key="4">
    <source>
        <dbReference type="Proteomes" id="UP001152622"/>
    </source>
</evidence>
<proteinExistence type="inferred from homology"/>
<dbReference type="InterPro" id="IPR008438">
    <property type="entry name" value="MYOZ"/>
</dbReference>